<dbReference type="InterPro" id="IPR002087">
    <property type="entry name" value="Anti_prolifrtn"/>
</dbReference>
<gene>
    <name evidence="5" type="ORF">OVA965_LOCUS10313</name>
    <name evidence="6" type="ORF">TMI583_LOCUS10309</name>
</gene>
<comment type="caution">
    <text evidence="5">The sequence shown here is derived from an EMBL/GenBank/DDBJ whole genome shotgun (WGS) entry which is preliminary data.</text>
</comment>
<dbReference type="Proteomes" id="UP000677228">
    <property type="component" value="Unassembled WGS sequence"/>
</dbReference>
<keyword evidence="2" id="KW-0597">Phosphoprotein</keyword>
<dbReference type="SUPFAM" id="SSF160696">
    <property type="entry name" value="BTG domain-like"/>
    <property type="match status" value="1"/>
</dbReference>
<dbReference type="Proteomes" id="UP000682733">
    <property type="component" value="Unassembled WGS sequence"/>
</dbReference>
<feature type="compositionally biased region" description="Low complexity" evidence="3">
    <location>
        <begin position="442"/>
        <end position="487"/>
    </location>
</feature>
<dbReference type="Pfam" id="PF07742">
    <property type="entry name" value="BTG"/>
    <property type="match status" value="1"/>
</dbReference>
<evidence type="ECO:0000259" key="4">
    <source>
        <dbReference type="PROSITE" id="PS01203"/>
    </source>
</evidence>
<evidence type="ECO:0000256" key="3">
    <source>
        <dbReference type="SAM" id="MobiDB-lite"/>
    </source>
</evidence>
<dbReference type="EMBL" id="CAJOBA010003796">
    <property type="protein sequence ID" value="CAF3693289.1"/>
    <property type="molecule type" value="Genomic_DNA"/>
</dbReference>
<dbReference type="InterPro" id="IPR015676">
    <property type="entry name" value="Tob1/2"/>
</dbReference>
<organism evidence="5 7">
    <name type="scientific">Didymodactylos carnosus</name>
    <dbReference type="NCBI Taxonomy" id="1234261"/>
    <lineage>
        <taxon>Eukaryota</taxon>
        <taxon>Metazoa</taxon>
        <taxon>Spiralia</taxon>
        <taxon>Gnathifera</taxon>
        <taxon>Rotifera</taxon>
        <taxon>Eurotatoria</taxon>
        <taxon>Bdelloidea</taxon>
        <taxon>Philodinida</taxon>
        <taxon>Philodinidae</taxon>
        <taxon>Didymodactylos</taxon>
    </lineage>
</organism>
<name>A0A8S2DGQ9_9BILA</name>
<proteinExistence type="inferred from homology"/>
<dbReference type="GO" id="GO:0005737">
    <property type="term" value="C:cytoplasm"/>
    <property type="evidence" value="ECO:0007669"/>
    <property type="project" value="TreeGrafter"/>
</dbReference>
<feature type="region of interest" description="Disordered" evidence="3">
    <location>
        <begin position="115"/>
        <end position="143"/>
    </location>
</feature>
<dbReference type="PROSITE" id="PS01203">
    <property type="entry name" value="BTG_2"/>
    <property type="match status" value="1"/>
</dbReference>
<feature type="region of interest" description="Disordered" evidence="3">
    <location>
        <begin position="194"/>
        <end position="213"/>
    </location>
</feature>
<protein>
    <recommendedName>
        <fullName evidence="4">Anti-proliferative protein domain-containing protein</fullName>
    </recommendedName>
</protein>
<feature type="region of interest" description="Disordered" evidence="3">
    <location>
        <begin position="437"/>
        <end position="498"/>
    </location>
</feature>
<evidence type="ECO:0000313" key="6">
    <source>
        <dbReference type="EMBL" id="CAF3693289.1"/>
    </source>
</evidence>
<dbReference type="PANTHER" id="PTHR17537">
    <property type="entry name" value="TRANSDUCER OF ERBB2 TOB"/>
    <property type="match status" value="1"/>
</dbReference>
<evidence type="ECO:0000313" key="5">
    <source>
        <dbReference type="EMBL" id="CAF0914818.1"/>
    </source>
</evidence>
<feature type="compositionally biased region" description="Low complexity" evidence="3">
    <location>
        <begin position="195"/>
        <end position="213"/>
    </location>
</feature>
<feature type="compositionally biased region" description="Polar residues" evidence="3">
    <location>
        <begin position="488"/>
        <end position="498"/>
    </location>
</feature>
<sequence length="511" mass="55817">MQFEVSVALNFVIAYLYNKLPRRRVNMLGEEIEKHLRMKFQGHWYPERPTKGSAYRSLRISKEKVDKVLVNAAVDCGLDLQEILDALPNDLTIWIDPGEVSYRIGEKGVGKRLIRKNHHDTNKDSLNSESSSDSEERDGSTFNKGSSISIKPFNLDAQVFRPIIDDDNIIQTSISSLINLSPSSPPTVFGSILASSSGSSSSGSSMNSSNNINSKYSRSSNNLLLPTVSSPTIGSINNNNTTTLTTNNRAFVNKTPSTPMFISPATFAQTKFGSLKSKHASKKCQRMVPSEFSAYIKQKEQLQRIIQVQASPTNEFSSSFIDSNNLMTPNSSLNTSFLHQPAPLQQNTTTLLKSNHPINSQLSPTIIQPHHQLSISTQNSFSMQHQPVFNNKTNNSFFTPHNVMTSASSPIFSRSSSMFGAQTPFANCNNSGSNGIAALPRPNSLSLKSVPSPSPTSTMMTNNLFGNNSGGSSQESSFSPISLPSPSENSNKNTLNSTKGQYALTPFVLAN</sequence>
<dbReference type="AlphaFoldDB" id="A0A8S2DGQ9"/>
<evidence type="ECO:0000256" key="1">
    <source>
        <dbReference type="ARBA" id="ARBA00007989"/>
    </source>
</evidence>
<dbReference type="InterPro" id="IPR036054">
    <property type="entry name" value="BTG-like_sf"/>
</dbReference>
<comment type="similarity">
    <text evidence="1">Belongs to the BTG family.</text>
</comment>
<accession>A0A8S2DGQ9</accession>
<evidence type="ECO:0000313" key="7">
    <source>
        <dbReference type="Proteomes" id="UP000677228"/>
    </source>
</evidence>
<evidence type="ECO:0000256" key="2">
    <source>
        <dbReference type="ARBA" id="ARBA00022553"/>
    </source>
</evidence>
<dbReference type="GO" id="GO:0005634">
    <property type="term" value="C:nucleus"/>
    <property type="evidence" value="ECO:0007669"/>
    <property type="project" value="TreeGrafter"/>
</dbReference>
<dbReference type="PANTHER" id="PTHR17537:SF5">
    <property type="entry name" value="TRANSDUCER OF ERBB2, ISOFORM A"/>
    <property type="match status" value="1"/>
</dbReference>
<dbReference type="GO" id="GO:0003714">
    <property type="term" value="F:transcription corepressor activity"/>
    <property type="evidence" value="ECO:0007669"/>
    <property type="project" value="TreeGrafter"/>
</dbReference>
<dbReference type="Gene3D" id="3.90.640.90">
    <property type="entry name" value="Anti-proliferative protein, N-terminal domain"/>
    <property type="match status" value="1"/>
</dbReference>
<feature type="domain" description="Anti-proliferative protein" evidence="4">
    <location>
        <begin position="87"/>
        <end position="106"/>
    </location>
</feature>
<reference evidence="5" key="1">
    <citation type="submission" date="2021-02" db="EMBL/GenBank/DDBJ databases">
        <authorList>
            <person name="Nowell W R."/>
        </authorList>
    </citation>
    <scope>NUCLEOTIDE SEQUENCE</scope>
</reference>
<dbReference type="EMBL" id="CAJNOK010003795">
    <property type="protein sequence ID" value="CAF0914818.1"/>
    <property type="molecule type" value="Genomic_DNA"/>
</dbReference>
<dbReference type="SMART" id="SM00099">
    <property type="entry name" value="btg1"/>
    <property type="match status" value="1"/>
</dbReference>
<dbReference type="PRINTS" id="PR00310">
    <property type="entry name" value="ANTIPRLFBTG1"/>
</dbReference>